<feature type="transmembrane region" description="Helical" evidence="1">
    <location>
        <begin position="250"/>
        <end position="283"/>
    </location>
</feature>
<proteinExistence type="predicted"/>
<feature type="transmembrane region" description="Helical" evidence="1">
    <location>
        <begin position="135"/>
        <end position="153"/>
    </location>
</feature>
<keyword evidence="1" id="KW-0472">Membrane</keyword>
<dbReference type="Proteomes" id="UP000009319">
    <property type="component" value="Unassembled WGS sequence"/>
</dbReference>
<keyword evidence="3" id="KW-1185">Reference proteome</keyword>
<feature type="transmembrane region" description="Helical" evidence="1">
    <location>
        <begin position="373"/>
        <end position="396"/>
    </location>
</feature>
<feature type="transmembrane region" description="Helical" evidence="1">
    <location>
        <begin position="160"/>
        <end position="178"/>
    </location>
</feature>
<feature type="transmembrane region" description="Helical" evidence="1">
    <location>
        <begin position="417"/>
        <end position="445"/>
    </location>
</feature>
<evidence type="ECO:0008006" key="4">
    <source>
        <dbReference type="Google" id="ProtNLM"/>
    </source>
</evidence>
<dbReference type="HOGENOM" id="CLU_044979_1_0_5"/>
<reference evidence="2 3" key="1">
    <citation type="journal article" date="2013" name="Genome Announc.">
        <title>Draft Genome Sequence of Rhizobium mesoamericanum STM3625, a Nitrogen-Fixing Symbiont of Mimosa pudica Isolated in French Guiana (South America).</title>
        <authorList>
            <person name="Moulin L."/>
            <person name="Mornico D."/>
            <person name="Melkonian R."/>
            <person name="Klonowska A."/>
        </authorList>
    </citation>
    <scope>NUCLEOTIDE SEQUENCE [LARGE SCALE GENOMIC DNA]</scope>
    <source>
        <strain evidence="2 3">STM3625</strain>
    </source>
</reference>
<organism evidence="2 3">
    <name type="scientific">Rhizobium mesoamericanum STM3625</name>
    <dbReference type="NCBI Taxonomy" id="1211777"/>
    <lineage>
        <taxon>Bacteria</taxon>
        <taxon>Pseudomonadati</taxon>
        <taxon>Pseudomonadota</taxon>
        <taxon>Alphaproteobacteria</taxon>
        <taxon>Hyphomicrobiales</taxon>
        <taxon>Rhizobiaceae</taxon>
        <taxon>Rhizobium/Agrobacterium group</taxon>
        <taxon>Rhizobium</taxon>
    </lineage>
</organism>
<feature type="transmembrane region" description="Helical" evidence="1">
    <location>
        <begin position="295"/>
        <end position="314"/>
    </location>
</feature>
<evidence type="ECO:0000256" key="1">
    <source>
        <dbReference type="SAM" id="Phobius"/>
    </source>
</evidence>
<comment type="caution">
    <text evidence="2">The sequence shown here is derived from an EMBL/GenBank/DDBJ whole genome shotgun (WGS) entry which is preliminary data.</text>
</comment>
<dbReference type="RefSeq" id="WP_007537138.1">
    <property type="nucleotide sequence ID" value="NZ_HF536773.1"/>
</dbReference>
<accession>K0PP08</accession>
<name>K0PP08_9HYPH</name>
<feature type="transmembrane region" description="Helical" evidence="1">
    <location>
        <begin position="37"/>
        <end position="60"/>
    </location>
</feature>
<dbReference type="eggNOG" id="COG2273">
    <property type="taxonomic scope" value="Bacteria"/>
</dbReference>
<gene>
    <name evidence="2" type="ORF">BN77_p10978</name>
</gene>
<evidence type="ECO:0000313" key="3">
    <source>
        <dbReference type="Proteomes" id="UP000009319"/>
    </source>
</evidence>
<protein>
    <recommendedName>
        <fullName evidence="4">Transmembrane protein</fullName>
    </recommendedName>
</protein>
<dbReference type="STRING" id="1211777.BN77_p10978"/>
<evidence type="ECO:0000313" key="2">
    <source>
        <dbReference type="EMBL" id="CCM78316.1"/>
    </source>
</evidence>
<dbReference type="EMBL" id="CANI01000037">
    <property type="protein sequence ID" value="CCM78316.1"/>
    <property type="molecule type" value="Genomic_DNA"/>
</dbReference>
<keyword evidence="1" id="KW-1133">Transmembrane helix</keyword>
<sequence>MGVEPIGIVTIALGLYCMALGQDATIKAFVTLTLLGAAAAFVVGSSSIQPAHLFLIFVALAAIRNKRPQALFDAIQFGRPGFWLACLVLYGVLSAYFLPRLFADATFIVPLGVSDRPLTGGVVPLGPISSNLTQAVYLAADLVCFMLIVAVGSTMEGYRAIVIGLIAYAAFNVLFALIDVVTGAVGGQELLQFIRNAQYTFHDNDTVNGFKRIVGSWPEASAFAGTTLGAFGFTSTMWLCQRYSIWTGPLAIMSLVLIIACTSSTGLVAAPVCLAIFYGTAVLRSGVGHNSSNSAAVVVLGPPLALLAILIVVLQDDVFNAIHSYVDLLVFSKSTSSSALERGFWNTSGLQNFFDTYGLGAGLGTARTSSFPVAVLSNVGIPGALFMLVFAVTALAPGRHPSKSFIADIRCAARNGCLCLLAGSVVAGPTVDLGLLFFILAGLAASRPAPIEVMGAPFIPLYQGAIPPESRSLVGQP</sequence>
<feature type="transmembrane region" description="Helical" evidence="1">
    <location>
        <begin position="81"/>
        <end position="98"/>
    </location>
</feature>
<keyword evidence="1" id="KW-0812">Transmembrane</keyword>
<dbReference type="AlphaFoldDB" id="K0PP08"/>